<evidence type="ECO:0000256" key="2">
    <source>
        <dbReference type="PROSITE-ProRule" id="PRU00252"/>
    </source>
</evidence>
<dbReference type="EMBL" id="UGYV01000004">
    <property type="protein sequence ID" value="SUJ07509.1"/>
    <property type="molecule type" value="Genomic_DNA"/>
</dbReference>
<dbReference type="GO" id="GO:0003697">
    <property type="term" value="F:single-stranded DNA binding"/>
    <property type="evidence" value="ECO:0007669"/>
    <property type="project" value="InterPro"/>
</dbReference>
<dbReference type="Proteomes" id="UP000255061">
    <property type="component" value="Unassembled WGS sequence"/>
</dbReference>
<evidence type="ECO:0008006" key="6">
    <source>
        <dbReference type="Google" id="ProtNLM"/>
    </source>
</evidence>
<evidence type="ECO:0000256" key="1">
    <source>
        <dbReference type="ARBA" id="ARBA00023125"/>
    </source>
</evidence>
<dbReference type="InterPro" id="IPR012340">
    <property type="entry name" value="NA-bd_OB-fold"/>
</dbReference>
<accession>A0A380BWZ7</accession>
<dbReference type="PROSITE" id="PS50935">
    <property type="entry name" value="SSB"/>
    <property type="match status" value="1"/>
</dbReference>
<feature type="compositionally biased region" description="Low complexity" evidence="3">
    <location>
        <begin position="130"/>
        <end position="157"/>
    </location>
</feature>
<feature type="region of interest" description="Disordered" evidence="3">
    <location>
        <begin position="108"/>
        <end position="215"/>
    </location>
</feature>
<dbReference type="RefSeq" id="WP_115407211.1">
    <property type="nucleotide sequence ID" value="NZ_UGYV01000004.1"/>
</dbReference>
<protein>
    <recommendedName>
        <fullName evidence="6">Single-stranded DNA-binding protein</fullName>
    </recommendedName>
</protein>
<evidence type="ECO:0000256" key="3">
    <source>
        <dbReference type="SAM" id="MobiDB-lite"/>
    </source>
</evidence>
<evidence type="ECO:0000313" key="4">
    <source>
        <dbReference type="EMBL" id="SUJ07509.1"/>
    </source>
</evidence>
<dbReference type="InterPro" id="IPR000424">
    <property type="entry name" value="Primosome_PriB/ssb"/>
</dbReference>
<gene>
    <name evidence="4" type="ORF">NCTC10736_03876</name>
</gene>
<keyword evidence="1 2" id="KW-0238">DNA-binding</keyword>
<proteinExistence type="predicted"/>
<reference evidence="4 5" key="1">
    <citation type="submission" date="2018-06" db="EMBL/GenBank/DDBJ databases">
        <authorList>
            <consortium name="Pathogen Informatics"/>
            <person name="Doyle S."/>
        </authorList>
    </citation>
    <scope>NUCLEOTIDE SEQUENCE [LARGE SCALE GENOMIC DNA]</scope>
    <source>
        <strain evidence="4 5">NCTC10736</strain>
    </source>
</reference>
<organism evidence="4 5">
    <name type="scientific">Shewanella morhuae</name>
    <dbReference type="NCBI Taxonomy" id="365591"/>
    <lineage>
        <taxon>Bacteria</taxon>
        <taxon>Pseudomonadati</taxon>
        <taxon>Pseudomonadota</taxon>
        <taxon>Gammaproteobacteria</taxon>
        <taxon>Alteromonadales</taxon>
        <taxon>Shewanellaceae</taxon>
        <taxon>Shewanella</taxon>
    </lineage>
</organism>
<dbReference type="AlphaFoldDB" id="A0A380BWZ7"/>
<dbReference type="SUPFAM" id="SSF50249">
    <property type="entry name" value="Nucleic acid-binding proteins"/>
    <property type="match status" value="1"/>
</dbReference>
<sequence length="215" mass="23884">MNNTNQQAKRQNSIVFTGNVSQVKPLQNGGAVISLAYNEGSMVNGQWETTDTLFLECYIPPKLQFIPNIGDKMTITGFMASNNYQPQGGKKKFGMKVVVNEIVEYSPKQASQQHAPQQNYASHAPQQYEQNTQQQHAPQQAGYQNRPAPQQHAPQQAGYQNRPAPQQHALQQAGYQNRPAPHQQALKQAGYQNRPAPQQHYAPQGGFQKGDGFGN</sequence>
<feature type="compositionally biased region" description="Polar residues" evidence="3">
    <location>
        <begin position="108"/>
        <end position="129"/>
    </location>
</feature>
<name>A0A380BWZ7_9GAMM</name>
<dbReference type="Gene3D" id="2.40.50.140">
    <property type="entry name" value="Nucleic acid-binding proteins"/>
    <property type="match status" value="1"/>
</dbReference>
<evidence type="ECO:0000313" key="5">
    <source>
        <dbReference type="Proteomes" id="UP000255061"/>
    </source>
</evidence>